<feature type="signal peptide" evidence="1">
    <location>
        <begin position="1"/>
        <end position="22"/>
    </location>
</feature>
<name>A0A1H5MTT7_9PSED</name>
<evidence type="ECO:0008006" key="4">
    <source>
        <dbReference type="Google" id="ProtNLM"/>
    </source>
</evidence>
<evidence type="ECO:0000313" key="3">
    <source>
        <dbReference type="Proteomes" id="UP000198985"/>
    </source>
</evidence>
<proteinExistence type="predicted"/>
<organism evidence="2 3">
    <name type="scientific">Pseudomonas migulae</name>
    <dbReference type="NCBI Taxonomy" id="78543"/>
    <lineage>
        <taxon>Bacteria</taxon>
        <taxon>Pseudomonadati</taxon>
        <taxon>Pseudomonadota</taxon>
        <taxon>Gammaproteobacteria</taxon>
        <taxon>Pseudomonadales</taxon>
        <taxon>Pseudomonadaceae</taxon>
        <taxon>Pseudomonas</taxon>
    </lineage>
</organism>
<evidence type="ECO:0000256" key="1">
    <source>
        <dbReference type="SAM" id="SignalP"/>
    </source>
</evidence>
<protein>
    <recommendedName>
        <fullName evidence="4">DUF1120 domain-containing protein</fullName>
    </recommendedName>
</protein>
<dbReference type="InterPro" id="IPR010546">
    <property type="entry name" value="DUF1120"/>
</dbReference>
<feature type="chain" id="PRO_5011525025" description="DUF1120 domain-containing protein" evidence="1">
    <location>
        <begin position="23"/>
        <end position="209"/>
    </location>
</feature>
<dbReference type="EMBL" id="FNTY01000002">
    <property type="protein sequence ID" value="SEE91778.1"/>
    <property type="molecule type" value="Genomic_DNA"/>
</dbReference>
<reference evidence="2 3" key="1">
    <citation type="submission" date="2016-10" db="EMBL/GenBank/DDBJ databases">
        <authorList>
            <person name="de Groot N.N."/>
        </authorList>
    </citation>
    <scope>NUCLEOTIDE SEQUENCE [LARGE SCALE GENOMIC DNA]</scope>
    <source>
        <strain evidence="2 3">BS3662</strain>
    </source>
</reference>
<sequence>MNRQFSRLALALLLTSTSSTFAASRTDLTVTGLITPTACEPTLTDGGIVDYAKIPVKDLNTSGPTLLETKTLQLTVSCNGPASFAISALDNRANTSHYDSALHYGLGKINETEKLGGYSMELRDLVADVPVTPLNSRDEGATWTVGDGLFDKRDWKGFGTRTGGNWAPVALQSLAANLFVTAYIAPTDGLTLTNEVKLDGAATLQIEYL</sequence>
<dbReference type="Pfam" id="PF06551">
    <property type="entry name" value="DUF1120"/>
    <property type="match status" value="1"/>
</dbReference>
<dbReference type="Proteomes" id="UP000198985">
    <property type="component" value="Unassembled WGS sequence"/>
</dbReference>
<dbReference type="RefSeq" id="WP_084323711.1">
    <property type="nucleotide sequence ID" value="NZ_FNTY01000002.1"/>
</dbReference>
<keyword evidence="1" id="KW-0732">Signal</keyword>
<accession>A0A1H5MTT7</accession>
<dbReference type="AlphaFoldDB" id="A0A1H5MTT7"/>
<evidence type="ECO:0000313" key="2">
    <source>
        <dbReference type="EMBL" id="SEE91778.1"/>
    </source>
</evidence>
<gene>
    <name evidence="2" type="ORF">SAMN04490194_5022</name>
</gene>